<name>A0A9D4L1B1_DREPO</name>
<dbReference type="EMBL" id="JAIWYP010000003">
    <property type="protein sequence ID" value="KAH3849474.1"/>
    <property type="molecule type" value="Genomic_DNA"/>
</dbReference>
<proteinExistence type="predicted"/>
<dbReference type="Proteomes" id="UP000828390">
    <property type="component" value="Unassembled WGS sequence"/>
</dbReference>
<reference evidence="1" key="2">
    <citation type="submission" date="2020-11" db="EMBL/GenBank/DDBJ databases">
        <authorList>
            <person name="McCartney M.A."/>
            <person name="Auch B."/>
            <person name="Kono T."/>
            <person name="Mallez S."/>
            <person name="Becker A."/>
            <person name="Gohl D.M."/>
            <person name="Silverstein K.A.T."/>
            <person name="Koren S."/>
            <person name="Bechman K.B."/>
            <person name="Herman A."/>
            <person name="Abrahante J.E."/>
            <person name="Garbe J."/>
        </authorList>
    </citation>
    <scope>NUCLEOTIDE SEQUENCE</scope>
    <source>
        <strain evidence="1">Duluth1</strain>
        <tissue evidence="1">Whole animal</tissue>
    </source>
</reference>
<reference evidence="1" key="1">
    <citation type="journal article" date="2019" name="bioRxiv">
        <title>The Genome of the Zebra Mussel, Dreissena polymorpha: A Resource for Invasive Species Research.</title>
        <authorList>
            <person name="McCartney M.A."/>
            <person name="Auch B."/>
            <person name="Kono T."/>
            <person name="Mallez S."/>
            <person name="Zhang Y."/>
            <person name="Obille A."/>
            <person name="Becker A."/>
            <person name="Abrahante J.E."/>
            <person name="Garbe J."/>
            <person name="Badalamenti J.P."/>
            <person name="Herman A."/>
            <person name="Mangelson H."/>
            <person name="Liachko I."/>
            <person name="Sullivan S."/>
            <person name="Sone E.D."/>
            <person name="Koren S."/>
            <person name="Silverstein K.A.T."/>
            <person name="Beckman K.B."/>
            <person name="Gohl D.M."/>
        </authorList>
    </citation>
    <scope>NUCLEOTIDE SEQUENCE</scope>
    <source>
        <strain evidence="1">Duluth1</strain>
        <tissue evidence="1">Whole animal</tissue>
    </source>
</reference>
<sequence>MSRRNGLRSKKEQVINIDTYIITGIIKKVYSTLKKTSQPNASVIADSDENILTENATVKNRGIK</sequence>
<protein>
    <submittedName>
        <fullName evidence="1">Uncharacterized protein</fullName>
    </submittedName>
</protein>
<dbReference type="AlphaFoldDB" id="A0A9D4L1B1"/>
<gene>
    <name evidence="1" type="ORF">DPMN_091877</name>
</gene>
<evidence type="ECO:0000313" key="1">
    <source>
        <dbReference type="EMBL" id="KAH3849474.1"/>
    </source>
</evidence>
<comment type="caution">
    <text evidence="1">The sequence shown here is derived from an EMBL/GenBank/DDBJ whole genome shotgun (WGS) entry which is preliminary data.</text>
</comment>
<accession>A0A9D4L1B1</accession>
<organism evidence="1 2">
    <name type="scientific">Dreissena polymorpha</name>
    <name type="common">Zebra mussel</name>
    <name type="synonym">Mytilus polymorpha</name>
    <dbReference type="NCBI Taxonomy" id="45954"/>
    <lineage>
        <taxon>Eukaryota</taxon>
        <taxon>Metazoa</taxon>
        <taxon>Spiralia</taxon>
        <taxon>Lophotrochozoa</taxon>
        <taxon>Mollusca</taxon>
        <taxon>Bivalvia</taxon>
        <taxon>Autobranchia</taxon>
        <taxon>Heteroconchia</taxon>
        <taxon>Euheterodonta</taxon>
        <taxon>Imparidentia</taxon>
        <taxon>Neoheterodontei</taxon>
        <taxon>Myida</taxon>
        <taxon>Dreissenoidea</taxon>
        <taxon>Dreissenidae</taxon>
        <taxon>Dreissena</taxon>
    </lineage>
</organism>
<keyword evidence="2" id="KW-1185">Reference proteome</keyword>
<evidence type="ECO:0000313" key="2">
    <source>
        <dbReference type="Proteomes" id="UP000828390"/>
    </source>
</evidence>